<evidence type="ECO:0000256" key="2">
    <source>
        <dbReference type="ARBA" id="ARBA00006899"/>
    </source>
</evidence>
<feature type="compositionally biased region" description="Polar residues" evidence="10">
    <location>
        <begin position="197"/>
        <end position="211"/>
    </location>
</feature>
<evidence type="ECO:0000313" key="12">
    <source>
        <dbReference type="EMBL" id="KAG8035441.1"/>
    </source>
</evidence>
<comment type="similarity">
    <text evidence="2">Belongs to the RRN7/TAF1B family.</text>
</comment>
<dbReference type="GO" id="GO:0070860">
    <property type="term" value="C:RNA polymerase I core factor complex"/>
    <property type="evidence" value="ECO:0007669"/>
    <property type="project" value="InterPro"/>
</dbReference>
<organism evidence="12 13">
    <name type="scientific">Cotesia typhae</name>
    <dbReference type="NCBI Taxonomy" id="2053667"/>
    <lineage>
        <taxon>Eukaryota</taxon>
        <taxon>Metazoa</taxon>
        <taxon>Ecdysozoa</taxon>
        <taxon>Arthropoda</taxon>
        <taxon>Hexapoda</taxon>
        <taxon>Insecta</taxon>
        <taxon>Pterygota</taxon>
        <taxon>Neoptera</taxon>
        <taxon>Endopterygota</taxon>
        <taxon>Hymenoptera</taxon>
        <taxon>Apocrita</taxon>
        <taxon>Ichneumonoidea</taxon>
        <taxon>Braconidae</taxon>
        <taxon>Microgastrinae</taxon>
        <taxon>Cotesia</taxon>
    </lineage>
</organism>
<evidence type="ECO:0000256" key="3">
    <source>
        <dbReference type="ARBA" id="ARBA00022723"/>
    </source>
</evidence>
<evidence type="ECO:0000313" key="13">
    <source>
        <dbReference type="Proteomes" id="UP000729913"/>
    </source>
</evidence>
<evidence type="ECO:0000256" key="4">
    <source>
        <dbReference type="ARBA" id="ARBA00022771"/>
    </source>
</evidence>
<keyword evidence="3" id="KW-0479">Metal-binding</keyword>
<evidence type="ECO:0000256" key="6">
    <source>
        <dbReference type="ARBA" id="ARBA00023015"/>
    </source>
</evidence>
<gene>
    <name evidence="12" type="ORF">G9C98_006887</name>
</gene>
<dbReference type="PANTHER" id="PTHR31576:SF2">
    <property type="entry name" value="TATA BOX-BINDING PROTEIN-ASSOCIATED FACTOR RNA POLYMERASE I SUBUNIT B"/>
    <property type="match status" value="1"/>
</dbReference>
<evidence type="ECO:0000256" key="5">
    <source>
        <dbReference type="ARBA" id="ARBA00022833"/>
    </source>
</evidence>
<dbReference type="InterPro" id="IPR033599">
    <property type="entry name" value="TAF1B/Rrn7"/>
</dbReference>
<keyword evidence="5" id="KW-0862">Zinc</keyword>
<dbReference type="GO" id="GO:0008270">
    <property type="term" value="F:zinc ion binding"/>
    <property type="evidence" value="ECO:0007669"/>
    <property type="project" value="UniProtKB-KW"/>
</dbReference>
<dbReference type="InterPro" id="IPR048538">
    <property type="entry name" value="Rrn7_cyclin_C"/>
</dbReference>
<dbReference type="EMBL" id="JAAOIC020000060">
    <property type="protein sequence ID" value="KAG8035441.1"/>
    <property type="molecule type" value="Genomic_DNA"/>
</dbReference>
<proteinExistence type="inferred from homology"/>
<evidence type="ECO:0000256" key="10">
    <source>
        <dbReference type="SAM" id="MobiDB-lite"/>
    </source>
</evidence>
<keyword evidence="9" id="KW-0539">Nucleus</keyword>
<feature type="domain" description="Rrn7/TAF1B C-terminal cyclin" evidence="11">
    <location>
        <begin position="346"/>
        <end position="470"/>
    </location>
</feature>
<evidence type="ECO:0000256" key="1">
    <source>
        <dbReference type="ARBA" id="ARBA00004604"/>
    </source>
</evidence>
<keyword evidence="6" id="KW-0805">Transcription regulation</keyword>
<dbReference type="Pfam" id="PF20645">
    <property type="entry name" value="Rrn7_cyclin_C"/>
    <property type="match status" value="1"/>
</dbReference>
<dbReference type="OrthoDB" id="10069252at2759"/>
<dbReference type="PANTHER" id="PTHR31576">
    <property type="entry name" value="TATA BOX-BINDING PROTEIN-ASSOCIATED FACTOR RNA POLYMERASE I SUBUNIT B"/>
    <property type="match status" value="1"/>
</dbReference>
<dbReference type="GO" id="GO:0005668">
    <property type="term" value="C:RNA polymerase transcription factor SL1 complex"/>
    <property type="evidence" value="ECO:0007669"/>
    <property type="project" value="TreeGrafter"/>
</dbReference>
<keyword evidence="8" id="KW-0804">Transcription</keyword>
<dbReference type="GO" id="GO:0001164">
    <property type="term" value="F:RNA polymerase I core promoter sequence-specific DNA binding"/>
    <property type="evidence" value="ECO:0007669"/>
    <property type="project" value="InterPro"/>
</dbReference>
<dbReference type="GO" id="GO:0042790">
    <property type="term" value="P:nucleolar large rRNA transcription by RNA polymerase I"/>
    <property type="evidence" value="ECO:0007669"/>
    <property type="project" value="TreeGrafter"/>
</dbReference>
<evidence type="ECO:0000256" key="9">
    <source>
        <dbReference type="ARBA" id="ARBA00023242"/>
    </source>
</evidence>
<sequence length="1122" mass="129719">MDACKNCGGTEFRAEAGFYYCNECHMQNETKKEQDVEFTHDPRTRVTSTRIQQTKKALDEEDRRLTSWEKYNFILIGLTNELIQVGAKENLKVVVAQLWSTYLAKLEVAFVSTHKEVRPKLSKKFDKRDAEIIYQKVFEKKKKKKSKYAGSVTSGSSASTSTSVRDIARRKRLLADSDYKSQVSSITDAESSIVSQLSDSELSDGSNTSSKKGPKGQGRLQFNALAREEIKSVAEKAKKVRKKLRKKFIATTRSLTSKYGPDTITPIKLWALLYLALRINNEDIHVSDIMRFIRDGHLSYYKLDHFIPSDVTFTKREAVQMNTFRMLHHSSLLGPIERLKKSLRIWKFPVPNLLTLIKKYCTELQLPNGVAQYAERILAKWPPGLNFDNKKYNVFPNYEAKAMAILIIVMKMLFGLDGVTENEMSRVIERINEVAEERRILDARLFSFREWQRYIECRRRTLINEHFPSKVQYEPFSLGNSHLCVNFHQSLADKRDQPILGDMKHNYTPAALLDSMVDSIHEMANNLPDPKPSKIFTPSLTPQHSYLQQLLEDTKDTERTLPSILLQDFPNTKIGFIKNPESLKELAAQCDIELNIVYNSASYVRKVMQVFEPLTPKITLMQGLKKIHNDLTRVEAPTNKTISQMSDDPSDYLYRKRPGKILLETKKQRLFNKMIKLYQEQRLILEKELYEQNNETVQASMTEESNQTIQEKSPEIILDKSREENSEIIQDELVENNQTNQDNDYFRFGQLLPNGKLKIPEVDSDSDDPPEKEDKFGNILLSKFEKQSLVNPIPNPWDAKKRFRNPWYETVKHNRPRPHPLVPYSRWYKQKIEALNATQEAPKSTEAAVEILEPESTTSDTVVIAVNDDQNKENETTIENVDLNEVPILILDDNTEIGATIESKDTNEAPMEILDENEQNECEINIDFEAVEHKIEIDVKNVPSIESEAVELSDGVDEIIINDDSGKEVDDNPATDKDKEVIINDESSDDEVSILAERIDSRPGANQKDSSPEKELLTLFIPYKQYWLLRISGFHETIHKHFRLLEREFPANFRWLFRECVNIIEVTPQVLYREICLVESYYTDVLAPDGHMEKCEEYNTKFYRSKSNRTHITRRWTTGTDK</sequence>
<accession>A0A8J5QQ97</accession>
<evidence type="ECO:0000256" key="7">
    <source>
        <dbReference type="ARBA" id="ARBA00023125"/>
    </source>
</evidence>
<dbReference type="AlphaFoldDB" id="A0A8J5QQ97"/>
<dbReference type="Proteomes" id="UP000729913">
    <property type="component" value="Unassembled WGS sequence"/>
</dbReference>
<keyword evidence="4" id="KW-0863">Zinc-finger</keyword>
<protein>
    <recommendedName>
        <fullName evidence="11">Rrn7/TAF1B C-terminal cyclin domain-containing protein</fullName>
    </recommendedName>
</protein>
<comment type="caution">
    <text evidence="12">The sequence shown here is derived from an EMBL/GenBank/DDBJ whole genome shotgun (WGS) entry which is preliminary data.</text>
</comment>
<reference evidence="12" key="2">
    <citation type="submission" date="2021-04" db="EMBL/GenBank/DDBJ databases">
        <title>Genome-wide patterns of bracovirus chromosomal integration into multiple host tissues during parasitism.</title>
        <authorList>
            <person name="Chebbi M.A.C."/>
        </authorList>
    </citation>
    <scope>NUCLEOTIDE SEQUENCE</scope>
    <source>
        <tissue evidence="12">Whole body</tissue>
    </source>
</reference>
<keyword evidence="13" id="KW-1185">Reference proteome</keyword>
<feature type="region of interest" description="Disordered" evidence="10">
    <location>
        <begin position="197"/>
        <end position="218"/>
    </location>
</feature>
<keyword evidence="7" id="KW-0238">DNA-binding</keyword>
<evidence type="ECO:0000256" key="8">
    <source>
        <dbReference type="ARBA" id="ARBA00023163"/>
    </source>
</evidence>
<reference evidence="12" key="1">
    <citation type="submission" date="2020-03" db="EMBL/GenBank/DDBJ databases">
        <authorList>
            <person name="Chebbi M.A."/>
            <person name="Drezen J.M."/>
        </authorList>
    </citation>
    <scope>NUCLEOTIDE SEQUENCE</scope>
    <source>
        <tissue evidence="12">Whole body</tissue>
    </source>
</reference>
<evidence type="ECO:0000259" key="11">
    <source>
        <dbReference type="Pfam" id="PF20645"/>
    </source>
</evidence>
<name>A0A8J5QQ97_9HYME</name>
<comment type="subcellular location">
    <subcellularLocation>
        <location evidence="1">Nucleus</location>
        <location evidence="1">Nucleolus</location>
    </subcellularLocation>
</comment>